<organism evidence="9 10">
    <name type="scientific">Planoprotostelium fungivorum</name>
    <dbReference type="NCBI Taxonomy" id="1890364"/>
    <lineage>
        <taxon>Eukaryota</taxon>
        <taxon>Amoebozoa</taxon>
        <taxon>Evosea</taxon>
        <taxon>Variosea</taxon>
        <taxon>Cavosteliida</taxon>
        <taxon>Cavosteliaceae</taxon>
        <taxon>Planoprotostelium</taxon>
    </lineage>
</organism>
<dbReference type="InterPro" id="IPR006968">
    <property type="entry name" value="RUS_fam"/>
</dbReference>
<evidence type="ECO:0000313" key="9">
    <source>
        <dbReference type="EMBL" id="PRP78398.1"/>
    </source>
</evidence>
<name>A0A2P6N361_9EUKA</name>
<dbReference type="InParanoid" id="A0A2P6N361"/>
<dbReference type="InterPro" id="IPR055412">
    <property type="entry name" value="UVB_sens_C"/>
</dbReference>
<reference evidence="9 10" key="1">
    <citation type="journal article" date="2018" name="Genome Biol. Evol.">
        <title>Multiple Roots of Fruiting Body Formation in Amoebozoa.</title>
        <authorList>
            <person name="Hillmann F."/>
            <person name="Forbes G."/>
            <person name="Novohradska S."/>
            <person name="Ferling I."/>
            <person name="Riege K."/>
            <person name="Groth M."/>
            <person name="Westermann M."/>
            <person name="Marz M."/>
            <person name="Spaller T."/>
            <person name="Winckler T."/>
            <person name="Schaap P."/>
            <person name="Glockner G."/>
        </authorList>
    </citation>
    <scope>NUCLEOTIDE SEQUENCE [LARGE SCALE GENOMIC DNA]</scope>
    <source>
        <strain evidence="9 10">Jena</strain>
    </source>
</reference>
<keyword evidence="10" id="KW-1185">Reference proteome</keyword>
<dbReference type="Proteomes" id="UP000241769">
    <property type="component" value="Unassembled WGS sequence"/>
</dbReference>
<dbReference type="GO" id="GO:0016020">
    <property type="term" value="C:membrane"/>
    <property type="evidence" value="ECO:0007669"/>
    <property type="project" value="UniProtKB-SubCell"/>
</dbReference>
<protein>
    <submittedName>
        <fullName evidence="9">Uncharacterized protein</fullName>
    </submittedName>
</protein>
<dbReference type="Pfam" id="PF24160">
    <property type="entry name" value="UVB_sens_C"/>
    <property type="match status" value="1"/>
</dbReference>
<comment type="subcellular location">
    <subcellularLocation>
        <location evidence="1">Membrane</location>
    </subcellularLocation>
</comment>
<accession>A0A2P6N361</accession>
<evidence type="ECO:0000259" key="8">
    <source>
        <dbReference type="Pfam" id="PF24160"/>
    </source>
</evidence>
<evidence type="ECO:0000256" key="2">
    <source>
        <dbReference type="ARBA" id="ARBA00007558"/>
    </source>
</evidence>
<dbReference type="PANTHER" id="PTHR12770:SF31">
    <property type="entry name" value="RUS FAMILY MEMBER 1"/>
    <property type="match status" value="1"/>
</dbReference>
<dbReference type="InterPro" id="IPR054549">
    <property type="entry name" value="UVB_sens_RUS_dom"/>
</dbReference>
<keyword evidence="5 6" id="KW-0472">Membrane</keyword>
<dbReference type="EMBL" id="MDYQ01000226">
    <property type="protein sequence ID" value="PRP78398.1"/>
    <property type="molecule type" value="Genomic_DNA"/>
</dbReference>
<evidence type="ECO:0000256" key="6">
    <source>
        <dbReference type="SAM" id="Phobius"/>
    </source>
</evidence>
<evidence type="ECO:0000313" key="10">
    <source>
        <dbReference type="Proteomes" id="UP000241769"/>
    </source>
</evidence>
<dbReference type="AlphaFoldDB" id="A0A2P6N361"/>
<sequence length="422" mass="47381">MSDKKERVLSEEWGNTGKVTKYSLTRDHFRSTSDVRPFWNSGTSFLSDFLRQAFLPEGYPHTVSSDYLEYQKWDSLQALCSSITGLLSTQAVLKGVGVGDANATAAAAVLQWVIRDGTGRFGHIFFAWSQGNDLDSNSKFWRLMADVLNDAALALEVISPNFPNLFVLIISTASLFRAAVGVAGGATRAAIRQHQSRSGNMADVSAKDGSQETATGLIGMVLGFFLASSSLMEDPTSIALLFILFSVLHIWSNYLAVIAVVFDTLNRQRFYLLMKRIERGDTKYISPEDIAKVESVWLPDRGRMKVILGSNFSALKCSPREIEELLNLYSKERYLLHYDGRSVHVILEKNVDHNDIIKAYHHACIVERLSKESRHVDLRAAYATASSNFERTMNLLDSHGWNVKESHLLCPEQWRATWIKEE</sequence>
<feature type="domain" description="Protein root UVB sensitive/RUS" evidence="7">
    <location>
        <begin position="46"/>
        <end position="276"/>
    </location>
</feature>
<feature type="transmembrane region" description="Helical" evidence="6">
    <location>
        <begin position="165"/>
        <end position="191"/>
    </location>
</feature>
<comment type="caution">
    <text evidence="9">The sequence shown here is derived from an EMBL/GenBank/DDBJ whole genome shotgun (WGS) entry which is preliminary data.</text>
</comment>
<keyword evidence="3 6" id="KW-0812">Transmembrane</keyword>
<evidence type="ECO:0000256" key="3">
    <source>
        <dbReference type="ARBA" id="ARBA00022692"/>
    </source>
</evidence>
<evidence type="ECO:0000256" key="4">
    <source>
        <dbReference type="ARBA" id="ARBA00022989"/>
    </source>
</evidence>
<dbReference type="Pfam" id="PF04884">
    <property type="entry name" value="UVB_sens_prot"/>
    <property type="match status" value="1"/>
</dbReference>
<evidence type="ECO:0000256" key="5">
    <source>
        <dbReference type="ARBA" id="ARBA00023136"/>
    </source>
</evidence>
<gene>
    <name evidence="9" type="ORF">PROFUN_14198</name>
</gene>
<evidence type="ECO:0000259" key="7">
    <source>
        <dbReference type="Pfam" id="PF04884"/>
    </source>
</evidence>
<keyword evidence="4 6" id="KW-1133">Transmembrane helix</keyword>
<evidence type="ECO:0000256" key="1">
    <source>
        <dbReference type="ARBA" id="ARBA00004370"/>
    </source>
</evidence>
<dbReference type="OrthoDB" id="364779at2759"/>
<feature type="transmembrane region" description="Helical" evidence="6">
    <location>
        <begin position="212"/>
        <end position="232"/>
    </location>
</feature>
<dbReference type="PANTHER" id="PTHR12770">
    <property type="entry name" value="RUS1 FAMILY PROTEIN C16ORF58"/>
    <property type="match status" value="1"/>
</dbReference>
<comment type="similarity">
    <text evidence="2">Belongs to the RUS1 family.</text>
</comment>
<feature type="transmembrane region" description="Helical" evidence="6">
    <location>
        <begin position="238"/>
        <end position="265"/>
    </location>
</feature>
<proteinExistence type="inferred from homology"/>
<feature type="domain" description="Root UVB sensitive protein C-terminal" evidence="8">
    <location>
        <begin position="285"/>
        <end position="418"/>
    </location>
</feature>